<protein>
    <submittedName>
        <fullName evidence="1">Uncharacterized protein</fullName>
    </submittedName>
</protein>
<gene>
    <name evidence="1" type="ORF">L2E82_28091</name>
</gene>
<proteinExistence type="predicted"/>
<dbReference type="Proteomes" id="UP001055811">
    <property type="component" value="Linkage Group LG05"/>
</dbReference>
<reference evidence="2" key="1">
    <citation type="journal article" date="2022" name="Mol. Ecol. Resour.">
        <title>The genomes of chicory, endive, great burdock and yacon provide insights into Asteraceae palaeo-polyploidization history and plant inulin production.</title>
        <authorList>
            <person name="Fan W."/>
            <person name="Wang S."/>
            <person name="Wang H."/>
            <person name="Wang A."/>
            <person name="Jiang F."/>
            <person name="Liu H."/>
            <person name="Zhao H."/>
            <person name="Xu D."/>
            <person name="Zhang Y."/>
        </authorList>
    </citation>
    <scope>NUCLEOTIDE SEQUENCE [LARGE SCALE GENOMIC DNA]</scope>
    <source>
        <strain evidence="2">cv. Punajuju</strain>
    </source>
</reference>
<keyword evidence="2" id="KW-1185">Reference proteome</keyword>
<organism evidence="1 2">
    <name type="scientific">Cichorium intybus</name>
    <name type="common">Chicory</name>
    <dbReference type="NCBI Taxonomy" id="13427"/>
    <lineage>
        <taxon>Eukaryota</taxon>
        <taxon>Viridiplantae</taxon>
        <taxon>Streptophyta</taxon>
        <taxon>Embryophyta</taxon>
        <taxon>Tracheophyta</taxon>
        <taxon>Spermatophyta</taxon>
        <taxon>Magnoliopsida</taxon>
        <taxon>eudicotyledons</taxon>
        <taxon>Gunneridae</taxon>
        <taxon>Pentapetalae</taxon>
        <taxon>asterids</taxon>
        <taxon>campanulids</taxon>
        <taxon>Asterales</taxon>
        <taxon>Asteraceae</taxon>
        <taxon>Cichorioideae</taxon>
        <taxon>Cichorieae</taxon>
        <taxon>Cichoriinae</taxon>
        <taxon>Cichorium</taxon>
    </lineage>
</organism>
<sequence length="103" mass="11438">MTMVTDAKKDEIEMEDEGEVTQNVKLGLRQPRLIVEVLKKTEIGIVSCGLSIKPWVKEASLFFILMNSTANVEKTDIQKSIAILVRKEVPCSKPVSLCAIGYV</sequence>
<dbReference type="EMBL" id="CM042013">
    <property type="protein sequence ID" value="KAI3738073.1"/>
    <property type="molecule type" value="Genomic_DNA"/>
</dbReference>
<reference evidence="1 2" key="2">
    <citation type="journal article" date="2022" name="Mol. Ecol. Resour.">
        <title>The genomes of chicory, endive, great burdock and yacon provide insights into Asteraceae paleo-polyploidization history and plant inulin production.</title>
        <authorList>
            <person name="Fan W."/>
            <person name="Wang S."/>
            <person name="Wang H."/>
            <person name="Wang A."/>
            <person name="Jiang F."/>
            <person name="Liu H."/>
            <person name="Zhao H."/>
            <person name="Xu D."/>
            <person name="Zhang Y."/>
        </authorList>
    </citation>
    <scope>NUCLEOTIDE SEQUENCE [LARGE SCALE GENOMIC DNA]</scope>
    <source>
        <strain evidence="2">cv. Punajuju</strain>
        <tissue evidence="1">Leaves</tissue>
    </source>
</reference>
<evidence type="ECO:0000313" key="2">
    <source>
        <dbReference type="Proteomes" id="UP001055811"/>
    </source>
</evidence>
<name>A0ACB9CV47_CICIN</name>
<comment type="caution">
    <text evidence="1">The sequence shown here is derived from an EMBL/GenBank/DDBJ whole genome shotgun (WGS) entry which is preliminary data.</text>
</comment>
<evidence type="ECO:0000313" key="1">
    <source>
        <dbReference type="EMBL" id="KAI3738073.1"/>
    </source>
</evidence>
<accession>A0ACB9CV47</accession>